<keyword evidence="5" id="KW-1185">Reference proteome</keyword>
<dbReference type="RefSeq" id="WP_118926506.1">
    <property type="nucleotide sequence ID" value="NZ_QXGH01000021.1"/>
</dbReference>
<name>A0A417XZN1_9ACTN</name>
<evidence type="ECO:0000313" key="4">
    <source>
        <dbReference type="EMBL" id="RHW25804.1"/>
    </source>
</evidence>
<gene>
    <name evidence="4" type="ORF">D0Z08_17325</name>
</gene>
<dbReference type="PROSITE" id="PS51257">
    <property type="entry name" value="PROKAR_LIPOPROTEIN"/>
    <property type="match status" value="1"/>
</dbReference>
<evidence type="ECO:0000256" key="3">
    <source>
        <dbReference type="SAM" id="SignalP"/>
    </source>
</evidence>
<evidence type="ECO:0000256" key="2">
    <source>
        <dbReference type="SAM" id="Phobius"/>
    </source>
</evidence>
<dbReference type="EMBL" id="QXGH01000021">
    <property type="protein sequence ID" value="RHW25804.1"/>
    <property type="molecule type" value="Genomic_DNA"/>
</dbReference>
<feature type="chain" id="PRO_5019232536" description="Sortase" evidence="3">
    <location>
        <begin position="28"/>
        <end position="239"/>
    </location>
</feature>
<evidence type="ECO:0000256" key="1">
    <source>
        <dbReference type="SAM" id="MobiDB-lite"/>
    </source>
</evidence>
<keyword evidence="3" id="KW-0732">Signal</keyword>
<organism evidence="4 5">
    <name type="scientific">Nocardioides immobilis</name>
    <dbReference type="NCBI Taxonomy" id="2049295"/>
    <lineage>
        <taxon>Bacteria</taxon>
        <taxon>Bacillati</taxon>
        <taxon>Actinomycetota</taxon>
        <taxon>Actinomycetes</taxon>
        <taxon>Propionibacteriales</taxon>
        <taxon>Nocardioidaceae</taxon>
        <taxon>Nocardioides</taxon>
    </lineage>
</organism>
<keyword evidence="2" id="KW-0812">Transmembrane</keyword>
<dbReference type="Proteomes" id="UP000283644">
    <property type="component" value="Unassembled WGS sequence"/>
</dbReference>
<keyword evidence="2" id="KW-1133">Transmembrane helix</keyword>
<dbReference type="OrthoDB" id="3787026at2"/>
<sequence length="239" mass="24409">MIAVLRTTLSMVFVVLACAFAAAPATAAPAPPGGMAECNELDLDDPAAVRARADAEGVTDVFAGKVLKSEARTSVGGGEGKASGNNGSPTDAPPNNPNTRTTGWEHTVEVDFPFRSALQLADKVVVVTGTVADEGLGRLRTGATYLFFASGEEGKNHLDAGPCSGTRPLPGGLTAEIRDKVSSALDEPAGEDVDYTLSTPDDGARSTPSLGRLAAPGAALALLGVLGLLLLARISRRRT</sequence>
<feature type="region of interest" description="Disordered" evidence="1">
    <location>
        <begin position="73"/>
        <end position="103"/>
    </location>
</feature>
<feature type="signal peptide" evidence="3">
    <location>
        <begin position="1"/>
        <end position="27"/>
    </location>
</feature>
<accession>A0A417XZN1</accession>
<reference evidence="4 5" key="1">
    <citation type="submission" date="2018-09" db="EMBL/GenBank/DDBJ databases">
        <title>Genome sequencing of Nocardioides immobilis CCTCC AB 2017083 for comparison to Nocardioides silvaticus.</title>
        <authorList>
            <person name="Li C."/>
            <person name="Wang G."/>
        </authorList>
    </citation>
    <scope>NUCLEOTIDE SEQUENCE [LARGE SCALE GENOMIC DNA]</scope>
    <source>
        <strain evidence="4 5">CCTCC AB 2017083</strain>
    </source>
</reference>
<evidence type="ECO:0008006" key="6">
    <source>
        <dbReference type="Google" id="ProtNLM"/>
    </source>
</evidence>
<keyword evidence="2" id="KW-0472">Membrane</keyword>
<dbReference type="AlphaFoldDB" id="A0A417XZN1"/>
<protein>
    <recommendedName>
        <fullName evidence="6">Sortase</fullName>
    </recommendedName>
</protein>
<proteinExistence type="predicted"/>
<comment type="caution">
    <text evidence="4">The sequence shown here is derived from an EMBL/GenBank/DDBJ whole genome shotgun (WGS) entry which is preliminary data.</text>
</comment>
<feature type="transmembrane region" description="Helical" evidence="2">
    <location>
        <begin position="213"/>
        <end position="232"/>
    </location>
</feature>
<evidence type="ECO:0000313" key="5">
    <source>
        <dbReference type="Proteomes" id="UP000283644"/>
    </source>
</evidence>